<organism evidence="1 2">
    <name type="scientific">Porphyromonas crevioricanis JCM 15906</name>
    <dbReference type="NCBI Taxonomy" id="1305617"/>
    <lineage>
        <taxon>Bacteria</taxon>
        <taxon>Pseudomonadati</taxon>
        <taxon>Bacteroidota</taxon>
        <taxon>Bacteroidia</taxon>
        <taxon>Bacteroidales</taxon>
        <taxon>Porphyromonadaceae</taxon>
        <taxon>Porphyromonas</taxon>
    </lineage>
</organism>
<sequence>MCKATVSYQQRPLRSEKRKPCKPTWFAGLFILPQSTIVLSLT</sequence>
<dbReference type="EMBL" id="BAOU01000005">
    <property type="protein sequence ID" value="GAD04479.1"/>
    <property type="molecule type" value="Genomic_DNA"/>
</dbReference>
<proteinExistence type="predicted"/>
<reference evidence="1 2" key="2">
    <citation type="journal article" date="2013" name="Genome Announc.">
        <title>Draft Genome Sequences of Porphyromonas crevioricanis JCM 15906T and Porphyromonas cansulci JCM 13913T Isolated from a Canine Oral Cavity.</title>
        <authorList>
            <person name="Sakamoto M."/>
            <person name="Tanaka N."/>
            <person name="Shiwa Y."/>
            <person name="Yoshikawa H."/>
            <person name="Ohkuma M."/>
        </authorList>
    </citation>
    <scope>NUCLEOTIDE SEQUENCE [LARGE SCALE GENOMIC DNA]</scope>
    <source>
        <strain evidence="1 2">JCM 15906</strain>
    </source>
</reference>
<accession>S4PG73</accession>
<protein>
    <submittedName>
        <fullName evidence="1">Uncharacterized protein</fullName>
    </submittedName>
</protein>
<dbReference type="Proteomes" id="UP000018031">
    <property type="component" value="Unassembled WGS sequence"/>
</dbReference>
<name>S4PG73_9PORP</name>
<reference evidence="2" key="1">
    <citation type="journal article" date="2013" name="Genome">
        <title>Draft Genome Sequences of Porphyromonas crevioricanis JCM 15906T and Porphyromonas cansulci JCM 13913T Isolated from a Canine Oral Cavity.</title>
        <authorList>
            <person name="Sakamoto M."/>
            <person name="Tanaka N."/>
            <person name="Shiwa Y."/>
            <person name="Yoshikawa H."/>
            <person name="Ohkuma M."/>
        </authorList>
    </citation>
    <scope>NUCLEOTIDE SEQUENCE [LARGE SCALE GENOMIC DNA]</scope>
    <source>
        <strain evidence="2">JCM 15906</strain>
    </source>
</reference>
<comment type="caution">
    <text evidence="1">The sequence shown here is derived from an EMBL/GenBank/DDBJ whole genome shotgun (WGS) entry which is preliminary data.</text>
</comment>
<evidence type="ECO:0000313" key="1">
    <source>
        <dbReference type="EMBL" id="GAD04479.1"/>
    </source>
</evidence>
<dbReference type="AlphaFoldDB" id="S4PG73"/>
<gene>
    <name evidence="1" type="ORF">PORCRE_164</name>
</gene>
<evidence type="ECO:0000313" key="2">
    <source>
        <dbReference type="Proteomes" id="UP000018031"/>
    </source>
</evidence>